<evidence type="ECO:0000313" key="1">
    <source>
        <dbReference type="EMBL" id="KAL2633593.1"/>
    </source>
</evidence>
<accession>A0ABD1YSQ0</accession>
<name>A0ABD1YSQ0_9MARC</name>
<proteinExistence type="predicted"/>
<dbReference type="AlphaFoldDB" id="A0ABD1YSQ0"/>
<organism evidence="1 2">
    <name type="scientific">Riccia fluitans</name>
    <dbReference type="NCBI Taxonomy" id="41844"/>
    <lineage>
        <taxon>Eukaryota</taxon>
        <taxon>Viridiplantae</taxon>
        <taxon>Streptophyta</taxon>
        <taxon>Embryophyta</taxon>
        <taxon>Marchantiophyta</taxon>
        <taxon>Marchantiopsida</taxon>
        <taxon>Marchantiidae</taxon>
        <taxon>Marchantiales</taxon>
        <taxon>Ricciaceae</taxon>
        <taxon>Riccia</taxon>
    </lineage>
</organism>
<sequence length="90" mass="10001">MSGRQDNLQREKKARNRAFLPTTCGLLLCGGPLVCVHSLEQLELVARPNCGDGCEKLVMSSLIWLRRKFRFLVPVGKRLESGTSFSGPEP</sequence>
<gene>
    <name evidence="1" type="ORF">R1flu_005072</name>
</gene>
<evidence type="ECO:0008006" key="3">
    <source>
        <dbReference type="Google" id="ProtNLM"/>
    </source>
</evidence>
<protein>
    <recommendedName>
        <fullName evidence="3">Secreted protein</fullName>
    </recommendedName>
</protein>
<keyword evidence="2" id="KW-1185">Reference proteome</keyword>
<dbReference type="Proteomes" id="UP001605036">
    <property type="component" value="Unassembled WGS sequence"/>
</dbReference>
<dbReference type="EMBL" id="JBHFFA010000003">
    <property type="protein sequence ID" value="KAL2633593.1"/>
    <property type="molecule type" value="Genomic_DNA"/>
</dbReference>
<reference evidence="1 2" key="1">
    <citation type="submission" date="2024-09" db="EMBL/GenBank/DDBJ databases">
        <title>Chromosome-scale assembly of Riccia fluitans.</title>
        <authorList>
            <person name="Paukszto L."/>
            <person name="Sawicki J."/>
            <person name="Karawczyk K."/>
            <person name="Piernik-Szablinska J."/>
            <person name="Szczecinska M."/>
            <person name="Mazdziarz M."/>
        </authorList>
    </citation>
    <scope>NUCLEOTIDE SEQUENCE [LARGE SCALE GENOMIC DNA]</scope>
    <source>
        <strain evidence="1">Rf_01</strain>
        <tissue evidence="1">Aerial parts of the thallus</tissue>
    </source>
</reference>
<evidence type="ECO:0000313" key="2">
    <source>
        <dbReference type="Proteomes" id="UP001605036"/>
    </source>
</evidence>
<comment type="caution">
    <text evidence="1">The sequence shown here is derived from an EMBL/GenBank/DDBJ whole genome shotgun (WGS) entry which is preliminary data.</text>
</comment>